<reference evidence="2 3" key="1">
    <citation type="journal article" date="2016" name="Nat. Commun.">
        <title>Extremotolerant tardigrade genome and improved radiotolerance of human cultured cells by tardigrade-unique protein.</title>
        <authorList>
            <person name="Hashimoto T."/>
            <person name="Horikawa D.D."/>
            <person name="Saito Y."/>
            <person name="Kuwahara H."/>
            <person name="Kozuka-Hata H."/>
            <person name="Shin-I T."/>
            <person name="Minakuchi Y."/>
            <person name="Ohishi K."/>
            <person name="Motoyama A."/>
            <person name="Aizu T."/>
            <person name="Enomoto A."/>
            <person name="Kondo K."/>
            <person name="Tanaka S."/>
            <person name="Hara Y."/>
            <person name="Koshikawa S."/>
            <person name="Sagara H."/>
            <person name="Miura T."/>
            <person name="Yokobori S."/>
            <person name="Miyagawa K."/>
            <person name="Suzuki Y."/>
            <person name="Kubo T."/>
            <person name="Oyama M."/>
            <person name="Kohara Y."/>
            <person name="Fujiyama A."/>
            <person name="Arakawa K."/>
            <person name="Katayama T."/>
            <person name="Toyoda A."/>
            <person name="Kunieda T."/>
        </authorList>
    </citation>
    <scope>NUCLEOTIDE SEQUENCE [LARGE SCALE GENOMIC DNA]</scope>
    <source>
        <strain evidence="2 3">YOKOZUNA-1</strain>
    </source>
</reference>
<dbReference type="OrthoDB" id="10664038at2759"/>
<evidence type="ECO:0000313" key="3">
    <source>
        <dbReference type="Proteomes" id="UP000186922"/>
    </source>
</evidence>
<feature type="region of interest" description="Disordered" evidence="1">
    <location>
        <begin position="505"/>
        <end position="524"/>
    </location>
</feature>
<dbReference type="EMBL" id="BDGG01000001">
    <property type="protein sequence ID" value="GAU89879.1"/>
    <property type="molecule type" value="Genomic_DNA"/>
</dbReference>
<organism evidence="2 3">
    <name type="scientific">Ramazzottius varieornatus</name>
    <name type="common">Water bear</name>
    <name type="synonym">Tardigrade</name>
    <dbReference type="NCBI Taxonomy" id="947166"/>
    <lineage>
        <taxon>Eukaryota</taxon>
        <taxon>Metazoa</taxon>
        <taxon>Ecdysozoa</taxon>
        <taxon>Tardigrada</taxon>
        <taxon>Eutardigrada</taxon>
        <taxon>Parachela</taxon>
        <taxon>Hypsibioidea</taxon>
        <taxon>Ramazzottiidae</taxon>
        <taxon>Ramazzottius</taxon>
    </lineage>
</organism>
<sequence>MSGQSKQVDGGSATKRRKAGGSSFPFHSLVDILEPDGPSTPSSWKSVVDREDHLVVFFQVDYRHVVPRLAKCIRIQREKVTTLEPERLVPSVYFGRHLDHSFVKKTLGHRYLRGIDDLQILLDRVDSVNRKDIAKIFSEDAPEAFPRTIVSKRKKYTVDLPSTEDEEEEATDEGEAAEGVQSLDKNGADYGNPELVTIFNSLLAGDQKPCPGPVLECQVPGPGKIPLSEEDYRGKNLYFGEEQLRLLQCDWKGRPQTYLIKLLDKLLGAEGLDFVRQRREDRKKAGLSTKEINPSHHSTTAKELLGEEFLRILQLHMEDNGSDLNVNKISSIIRQHWADIFRAKKSAPRPDEVSDDDEDDEDASPHKIFTFDAPRLPSENEDYVKKVSLIHTTDANFSGMQLYVDKKGLKRLRKKCGDNAKKYAVGVFDLTLGPEGIAFIREKRKDMKEAAFKEGAKRTPLFGVRKMFTSDFLDMIRVHMSQNDMTWTTAELVFRLNEHVNTLLREKKQKDPEPTTPAEAETRN</sequence>
<evidence type="ECO:0000313" key="2">
    <source>
        <dbReference type="EMBL" id="GAU89879.1"/>
    </source>
</evidence>
<dbReference type="AlphaFoldDB" id="A0A1D1UJI9"/>
<feature type="region of interest" description="Disordered" evidence="1">
    <location>
        <begin position="159"/>
        <end position="188"/>
    </location>
</feature>
<proteinExistence type="predicted"/>
<comment type="caution">
    <text evidence="2">The sequence shown here is derived from an EMBL/GenBank/DDBJ whole genome shotgun (WGS) entry which is preliminary data.</text>
</comment>
<gene>
    <name evidence="2" type="primary">RvY_02378-1</name>
    <name evidence="2" type="synonym">RvY_02378.1</name>
    <name evidence="2" type="ORF">RvY_02378</name>
</gene>
<protein>
    <submittedName>
        <fullName evidence="2">Uncharacterized protein</fullName>
    </submittedName>
</protein>
<evidence type="ECO:0000256" key="1">
    <source>
        <dbReference type="SAM" id="MobiDB-lite"/>
    </source>
</evidence>
<feature type="region of interest" description="Disordered" evidence="1">
    <location>
        <begin position="1"/>
        <end position="22"/>
    </location>
</feature>
<feature type="compositionally biased region" description="Acidic residues" evidence="1">
    <location>
        <begin position="162"/>
        <end position="176"/>
    </location>
</feature>
<accession>A0A1D1UJI9</accession>
<name>A0A1D1UJI9_RAMVA</name>
<dbReference type="Proteomes" id="UP000186922">
    <property type="component" value="Unassembled WGS sequence"/>
</dbReference>
<keyword evidence="3" id="KW-1185">Reference proteome</keyword>